<organism evidence="4 5">
    <name type="scientific">Brachyspira catarrhinii</name>
    <dbReference type="NCBI Taxonomy" id="2528966"/>
    <lineage>
        <taxon>Bacteria</taxon>
        <taxon>Pseudomonadati</taxon>
        <taxon>Spirochaetota</taxon>
        <taxon>Spirochaetia</taxon>
        <taxon>Brachyspirales</taxon>
        <taxon>Brachyspiraceae</taxon>
        <taxon>Brachyspira</taxon>
    </lineage>
</organism>
<keyword evidence="5" id="KW-1185">Reference proteome</keyword>
<keyword evidence="3" id="KW-0812">Transmembrane</keyword>
<protein>
    <submittedName>
        <fullName evidence="4">Uncharacterized protein</fullName>
    </submittedName>
</protein>
<evidence type="ECO:0000256" key="1">
    <source>
        <dbReference type="SAM" id="Coils"/>
    </source>
</evidence>
<reference evidence="4 5" key="1">
    <citation type="journal article" date="2019" name="Anaerobe">
        <title>Brachyspira catarrhinii sp. nov., an anaerobic intestinal spirochaete isolated from vervet monkeys may have been misidentified as Brachyspira aalborgi in previous studies.</title>
        <authorList>
            <person name="Phillips N.D."/>
            <person name="La T."/>
            <person name="Hampson D.J."/>
        </authorList>
    </citation>
    <scope>NUCLEOTIDE SEQUENCE [LARGE SCALE GENOMIC DNA]</scope>
    <source>
        <strain evidence="4 5">Z12</strain>
    </source>
</reference>
<name>A0ABY2TPT9_9SPIR</name>
<evidence type="ECO:0000313" key="5">
    <source>
        <dbReference type="Proteomes" id="UP000310168"/>
    </source>
</evidence>
<evidence type="ECO:0000256" key="3">
    <source>
        <dbReference type="SAM" id="Phobius"/>
    </source>
</evidence>
<dbReference type="Proteomes" id="UP000310168">
    <property type="component" value="Unassembled WGS sequence"/>
</dbReference>
<feature type="coiled-coil region" evidence="1">
    <location>
        <begin position="324"/>
        <end position="437"/>
    </location>
</feature>
<feature type="region of interest" description="Disordered" evidence="2">
    <location>
        <begin position="161"/>
        <end position="187"/>
    </location>
</feature>
<evidence type="ECO:0000313" key="4">
    <source>
        <dbReference type="EMBL" id="TKZ34162.1"/>
    </source>
</evidence>
<dbReference type="RefSeq" id="WP_137998634.1">
    <property type="nucleotide sequence ID" value="NZ_SJDU01000209.1"/>
</dbReference>
<comment type="caution">
    <text evidence="4">The sequence shown here is derived from an EMBL/GenBank/DDBJ whole genome shotgun (WGS) entry which is preliminary data.</text>
</comment>
<feature type="compositionally biased region" description="Low complexity" evidence="2">
    <location>
        <begin position="174"/>
        <end position="187"/>
    </location>
</feature>
<keyword evidence="3" id="KW-0472">Membrane</keyword>
<keyword evidence="3" id="KW-1133">Transmembrane helix</keyword>
<accession>A0ABY2TPT9</accession>
<evidence type="ECO:0000256" key="2">
    <source>
        <dbReference type="SAM" id="MobiDB-lite"/>
    </source>
</evidence>
<feature type="transmembrane region" description="Helical" evidence="3">
    <location>
        <begin position="40"/>
        <end position="63"/>
    </location>
</feature>
<proteinExistence type="predicted"/>
<gene>
    <name evidence="4" type="ORF">EZH24_08105</name>
</gene>
<sequence length="467" mass="55367">MNIITKIIDVISGIIDNFADIFSGVPFISNIIDKIGNIPFFIICMIVSIFIVKKIILGAGLALDIGEGYEEILNNTLEKIELDKYKIKYYIKNNLLIIRYKDKNLYDKFWTEEIKFREILSNILIVTNNKKVIKSLKEKTDLTEKEIKEWAKEYLENEKISTTTKPRRKRNTKKTTSQNYTRPNYTTPTTTKPTVLEIIHLRDNLEKDIFNDIVEKMELLNKYKIKCNLNSTANSISIEYNDIKQIGKFLLEKGILDEKQLYDYKGNLRNSDIPYTRNNIPFISMNGIIDYSRDTIHRYLTLPLSYKYMINYLIMHILSEHKKVKDKNEMKIREEKRIKEENERRIREEIKRKEENKKLQIILNKCEAKIEEIKEIIKDFNYSDKKTYEKPCSEYKKSCSKIKKDLENTNIKKDQAINNINNLIDEINQIYKNAYNKKNNVSSLSYIMETDEDIDLIEKIDIKLFNN</sequence>
<dbReference type="EMBL" id="SJDU01000209">
    <property type="protein sequence ID" value="TKZ34162.1"/>
    <property type="molecule type" value="Genomic_DNA"/>
</dbReference>
<keyword evidence="1" id="KW-0175">Coiled coil</keyword>